<dbReference type="GO" id="GO:0032259">
    <property type="term" value="P:methylation"/>
    <property type="evidence" value="ECO:0007669"/>
    <property type="project" value="UniProtKB-KW"/>
</dbReference>
<dbReference type="InterPro" id="IPR052709">
    <property type="entry name" value="Transposase-MT_Hybrid"/>
</dbReference>
<reference evidence="1 2" key="1">
    <citation type="submission" date="2020-02" db="EMBL/GenBank/DDBJ databases">
        <title>Relaxed selection underlies rapid genomic changes in the transitions from sociality to social parasitism in ants.</title>
        <authorList>
            <person name="Bi X."/>
        </authorList>
    </citation>
    <scope>NUCLEOTIDE SEQUENCE [LARGE SCALE GENOMIC DNA]</scope>
    <source>
        <strain evidence="1">BGI-DK2014b</strain>
        <tissue evidence="1">Whole body</tissue>
    </source>
</reference>
<gene>
    <name evidence="1" type="primary">Setmar_54</name>
    <name evidence="1" type="ORF">G6Z77_0010457</name>
</gene>
<name>A0A836G715_9HYME</name>
<dbReference type="GO" id="GO:0003676">
    <property type="term" value="F:nucleic acid binding"/>
    <property type="evidence" value="ECO:0007669"/>
    <property type="project" value="InterPro"/>
</dbReference>
<keyword evidence="1" id="KW-0808">Transferase</keyword>
<dbReference type="InterPro" id="IPR036397">
    <property type="entry name" value="RNaseH_sf"/>
</dbReference>
<evidence type="ECO:0000313" key="2">
    <source>
        <dbReference type="Proteomes" id="UP000670152"/>
    </source>
</evidence>
<keyword evidence="2" id="KW-1185">Reference proteome</keyword>
<sequence length="334" mass="39090">MEKNEFRAVIKHLHMKDLTSKEIKAELDDVHGRPIEAATPEIIDKVHNIVLTDRRMKVRELVKARGISHGTVISILHEQLGMKKLSATWVLRLLIVDHKRDCVTILKQCLEMFQCNPDEFLRRFITVVETWTKEQSKQWTLPSEPAPKKAKYATLLDSFNNSLHLAKKKVLFHQDNARVHTCPVPMAKFNEFHYELLSHPAYSLDLALCDYFLFPNLKKWFGGKRFTTKEQLIAETEAHFEGLDLYIVKKMSYDFILSIDFLTKYKMIMQCKDGIKKAATQRINSLVVIIKKNRDIHLYLDICEINKKMNNNRTATIEEIFHRVGKKNIIQRLM</sequence>
<dbReference type="AlphaFoldDB" id="A0A836G715"/>
<accession>A0A836G715</accession>
<dbReference type="Gene3D" id="3.30.420.10">
    <property type="entry name" value="Ribonuclease H-like superfamily/Ribonuclease H"/>
    <property type="match status" value="1"/>
</dbReference>
<dbReference type="EMBL" id="JAANIB010001579">
    <property type="protein sequence ID" value="KAG5343805.1"/>
    <property type="molecule type" value="Genomic_DNA"/>
</dbReference>
<dbReference type="OrthoDB" id="7552988at2759"/>
<organism evidence="1 2">
    <name type="scientific">Acromyrmex heyeri</name>
    <dbReference type="NCBI Taxonomy" id="230685"/>
    <lineage>
        <taxon>Eukaryota</taxon>
        <taxon>Metazoa</taxon>
        <taxon>Ecdysozoa</taxon>
        <taxon>Arthropoda</taxon>
        <taxon>Hexapoda</taxon>
        <taxon>Insecta</taxon>
        <taxon>Pterygota</taxon>
        <taxon>Neoptera</taxon>
        <taxon>Endopterygota</taxon>
        <taxon>Hymenoptera</taxon>
        <taxon>Apocrita</taxon>
        <taxon>Aculeata</taxon>
        <taxon>Formicoidea</taxon>
        <taxon>Formicidae</taxon>
        <taxon>Myrmicinae</taxon>
        <taxon>Acromyrmex</taxon>
    </lineage>
</organism>
<protein>
    <submittedName>
        <fullName evidence="1">SETMR methyltransferase</fullName>
    </submittedName>
</protein>
<evidence type="ECO:0000313" key="1">
    <source>
        <dbReference type="EMBL" id="KAG5343805.1"/>
    </source>
</evidence>
<proteinExistence type="predicted"/>
<dbReference type="Proteomes" id="UP000670152">
    <property type="component" value="Unassembled WGS sequence"/>
</dbReference>
<dbReference type="PANTHER" id="PTHR46060:SF1">
    <property type="entry name" value="MARINER MOS1 TRANSPOSASE-LIKE PROTEIN"/>
    <property type="match status" value="1"/>
</dbReference>
<dbReference type="PANTHER" id="PTHR46060">
    <property type="entry name" value="MARINER MOS1 TRANSPOSASE-LIKE PROTEIN"/>
    <property type="match status" value="1"/>
</dbReference>
<keyword evidence="1" id="KW-0489">Methyltransferase</keyword>
<comment type="caution">
    <text evidence="1">The sequence shown here is derived from an EMBL/GenBank/DDBJ whole genome shotgun (WGS) entry which is preliminary data.</text>
</comment>
<dbReference type="GO" id="GO:0008168">
    <property type="term" value="F:methyltransferase activity"/>
    <property type="evidence" value="ECO:0007669"/>
    <property type="project" value="UniProtKB-KW"/>
</dbReference>
<feature type="non-terminal residue" evidence="1">
    <location>
        <position position="334"/>
    </location>
</feature>
<feature type="non-terminal residue" evidence="1">
    <location>
        <position position="1"/>
    </location>
</feature>